<accession>A0A6J8EBL2</accession>
<organism evidence="1 2">
    <name type="scientific">Mytilus coruscus</name>
    <name type="common">Sea mussel</name>
    <dbReference type="NCBI Taxonomy" id="42192"/>
    <lineage>
        <taxon>Eukaryota</taxon>
        <taxon>Metazoa</taxon>
        <taxon>Spiralia</taxon>
        <taxon>Lophotrochozoa</taxon>
        <taxon>Mollusca</taxon>
        <taxon>Bivalvia</taxon>
        <taxon>Autobranchia</taxon>
        <taxon>Pteriomorphia</taxon>
        <taxon>Mytilida</taxon>
        <taxon>Mytiloidea</taxon>
        <taxon>Mytilidae</taxon>
        <taxon>Mytilinae</taxon>
        <taxon>Mytilus</taxon>
    </lineage>
</organism>
<reference evidence="1 2" key="1">
    <citation type="submission" date="2020-06" db="EMBL/GenBank/DDBJ databases">
        <authorList>
            <person name="Li R."/>
            <person name="Bekaert M."/>
        </authorList>
    </citation>
    <scope>NUCLEOTIDE SEQUENCE [LARGE SCALE GENOMIC DNA]</scope>
    <source>
        <strain evidence="2">wild</strain>
    </source>
</reference>
<dbReference type="EMBL" id="CACVKT020008785">
    <property type="protein sequence ID" value="CAC5417638.1"/>
    <property type="molecule type" value="Genomic_DNA"/>
</dbReference>
<evidence type="ECO:0000313" key="2">
    <source>
        <dbReference type="Proteomes" id="UP000507470"/>
    </source>
</evidence>
<name>A0A6J8EBL2_MYTCO</name>
<dbReference type="Proteomes" id="UP000507470">
    <property type="component" value="Unassembled WGS sequence"/>
</dbReference>
<evidence type="ECO:0000313" key="1">
    <source>
        <dbReference type="EMBL" id="CAC5417638.1"/>
    </source>
</evidence>
<protein>
    <submittedName>
        <fullName evidence="1">Uncharacterized protein</fullName>
    </submittedName>
</protein>
<proteinExistence type="predicted"/>
<keyword evidence="2" id="KW-1185">Reference proteome</keyword>
<dbReference type="OrthoDB" id="6149381at2759"/>
<gene>
    <name evidence="1" type="ORF">MCOR_50127</name>
</gene>
<sequence length="161" mass="18355">MSNPKPTSISWHKADKELVSAFSNYSLCYKMSNVLLVFSGDNKRIQDNKESAVEIKVKVYSPSEIICHHITEIGVSENDPNAAENLDDGYEKPYSTLVANIEVEDNHVYVTTKNNPNIQQVSPFVHAAYRHFFEFTEQNYSLDEAKNNSYAKEGQENMKQN</sequence>
<dbReference type="AlphaFoldDB" id="A0A6J8EBL2"/>